<evidence type="ECO:0000256" key="1">
    <source>
        <dbReference type="SAM" id="MobiDB-lite"/>
    </source>
</evidence>
<dbReference type="InterPro" id="IPR035437">
    <property type="entry name" value="SNase_OB-fold_sf"/>
</dbReference>
<dbReference type="Pfam" id="PF00567">
    <property type="entry name" value="TUDOR"/>
    <property type="match status" value="1"/>
</dbReference>
<feature type="region of interest" description="Disordered" evidence="1">
    <location>
        <begin position="190"/>
        <end position="214"/>
    </location>
</feature>
<evidence type="ECO:0000313" key="4">
    <source>
        <dbReference type="Proteomes" id="UP000694548"/>
    </source>
</evidence>
<dbReference type="Proteomes" id="UP000694548">
    <property type="component" value="Unassembled WGS sequence"/>
</dbReference>
<dbReference type="GeneTree" id="ENSGT00650000094778"/>
<reference evidence="3" key="2">
    <citation type="submission" date="2025-09" db="UniProtKB">
        <authorList>
            <consortium name="Ensembl"/>
        </authorList>
    </citation>
    <scope>IDENTIFICATION</scope>
</reference>
<organism evidence="3 4">
    <name type="scientific">Nothobranchius furzeri</name>
    <name type="common">Turquoise killifish</name>
    <dbReference type="NCBI Taxonomy" id="105023"/>
    <lineage>
        <taxon>Eukaryota</taxon>
        <taxon>Metazoa</taxon>
        <taxon>Chordata</taxon>
        <taxon>Craniata</taxon>
        <taxon>Vertebrata</taxon>
        <taxon>Euteleostomi</taxon>
        <taxon>Actinopterygii</taxon>
        <taxon>Neopterygii</taxon>
        <taxon>Teleostei</taxon>
        <taxon>Neoteleostei</taxon>
        <taxon>Acanthomorphata</taxon>
        <taxon>Ovalentaria</taxon>
        <taxon>Atherinomorphae</taxon>
        <taxon>Cyprinodontiformes</taxon>
        <taxon>Nothobranchiidae</taxon>
        <taxon>Nothobranchius</taxon>
    </lineage>
</organism>
<keyword evidence="4" id="KW-1185">Reference proteome</keyword>
<dbReference type="PROSITE" id="PS50304">
    <property type="entry name" value="TUDOR"/>
    <property type="match status" value="1"/>
</dbReference>
<evidence type="ECO:0000313" key="3">
    <source>
        <dbReference type="Ensembl" id="ENSNFUP00015040557.1"/>
    </source>
</evidence>
<dbReference type="InterPro" id="IPR002999">
    <property type="entry name" value="Tudor"/>
</dbReference>
<dbReference type="Gene3D" id="2.40.50.90">
    <property type="match status" value="1"/>
</dbReference>
<dbReference type="SUPFAM" id="SSF63748">
    <property type="entry name" value="Tudor/PWWP/MBT"/>
    <property type="match status" value="1"/>
</dbReference>
<dbReference type="AlphaFoldDB" id="A0A8C6P9V3"/>
<accession>A0A8C6P9V3</accession>
<evidence type="ECO:0000259" key="2">
    <source>
        <dbReference type="PROSITE" id="PS50304"/>
    </source>
</evidence>
<dbReference type="Gene3D" id="2.30.30.140">
    <property type="match status" value="1"/>
</dbReference>
<reference evidence="3" key="1">
    <citation type="submission" date="2025-08" db="UniProtKB">
        <authorList>
            <consortium name="Ensembl"/>
        </authorList>
    </citation>
    <scope>IDENTIFICATION</scope>
</reference>
<dbReference type="PANTHER" id="PTHR16442">
    <property type="entry name" value="RING FINGER PROTEIN 17"/>
    <property type="match status" value="1"/>
</dbReference>
<name>A0A8C6P9V3_NOTFU</name>
<sequence>MMLQVAKQQEIFFIPPPPHSPKITLKFYFANALWSLLTERHYTSVGHLSCNSRSTLDWLISIKKTSCSRQFISFYSSIFLLVHQVYKDVFDIFNSFFPAAVFTDLLKTLDETSQAIEKLSSLLRTRTAGAELSIWTAIATNHSKPLKVNYRNPIMGVVRFGPVLQNLFMMCSLPKAVQVFGAPVTHQQQKRPLSSQHVVQPSDPSGSKSTNFNNNTLTTGSSCHLKAEEQLVFKDKGQADATSIQPSVVQSSKLNEETSNILLPPLQAVFPEVSNHKPMLIWGRDEDIQVQHQKQTSLHLQHFLRPKAKNKSVLIVRGLEWSESKYKASNPDWPQRVSPTVKTPNHKFRHVVTDDSVGELSPRTLHANVGSQAPVFRVKTVKSSGSLIYSCVIATETELWDIGDVFTEVLLEDSVLASLESENCQNTIAQVENLCINMGWKTKALQCSEPKPQNKFALSERSTATSVNIPEFQIRKFDEAEVVVSHIVSPGNFYIQYADSVEKLQALLRDCKVTCSHAEQNCIPDIGTKVLCWFPWEEQWCRAEVMKICGVSRDNSAADGAGSESSIKVEVRRLDYGNTTCLSLRNVEELTPEMALLPLQALQVSLANVSPVNGGGWSEEAVSWFKAMVHNRRLYARLNPQGPTVTVELFLEKGKLGAMRRGASLSLRLAQNGHAKHNQLKKAGLVKTRAVQDSDWKKYLLMCDSRYKK</sequence>
<dbReference type="Ensembl" id="ENSNFUT00015042335.1">
    <property type="protein sequence ID" value="ENSNFUP00015040557.1"/>
    <property type="gene ID" value="ENSNFUG00015019468.1"/>
</dbReference>
<feature type="domain" description="Tudor" evidence="2">
    <location>
        <begin position="523"/>
        <end position="597"/>
    </location>
</feature>
<proteinExistence type="predicted"/>
<protein>
    <recommendedName>
        <fullName evidence="2">Tudor domain-containing protein</fullName>
    </recommendedName>
</protein>
<dbReference type="PANTHER" id="PTHR16442:SF1">
    <property type="entry name" value="RING FINGER PROTEIN 17"/>
    <property type="match status" value="1"/>
</dbReference>